<accession>A0A4Q1UKV2</accession>
<proteinExistence type="predicted"/>
<reference evidence="1 2" key="1">
    <citation type="submission" date="2017-03" db="EMBL/GenBank/DDBJ databases">
        <authorList>
            <person name="Safronova V.I."/>
            <person name="Sazanova A.L."/>
            <person name="Chirak E.R."/>
        </authorList>
    </citation>
    <scope>NUCLEOTIDE SEQUENCE [LARGE SCALE GENOMIC DNA]</scope>
    <source>
        <strain evidence="1 2">Opo-243</strain>
    </source>
</reference>
<gene>
    <name evidence="1" type="ORF">B5V03_34765</name>
</gene>
<dbReference type="EMBL" id="MZXW01000052">
    <property type="protein sequence ID" value="RXT36136.1"/>
    <property type="molecule type" value="Genomic_DNA"/>
</dbReference>
<organism evidence="1 2">
    <name type="scientific">Bradyrhizobium betae</name>
    <dbReference type="NCBI Taxonomy" id="244734"/>
    <lineage>
        <taxon>Bacteria</taxon>
        <taxon>Pseudomonadati</taxon>
        <taxon>Pseudomonadota</taxon>
        <taxon>Alphaproteobacteria</taxon>
        <taxon>Hyphomicrobiales</taxon>
        <taxon>Nitrobacteraceae</taxon>
        <taxon>Bradyrhizobium</taxon>
    </lineage>
</organism>
<comment type="caution">
    <text evidence="1">The sequence shown here is derived from an EMBL/GenBank/DDBJ whole genome shotgun (WGS) entry which is preliminary data.</text>
</comment>
<evidence type="ECO:0000313" key="1">
    <source>
        <dbReference type="EMBL" id="RXT36136.1"/>
    </source>
</evidence>
<name>A0A4Q1UKV2_9BRAD</name>
<protein>
    <submittedName>
        <fullName evidence="1">Uncharacterized protein</fullName>
    </submittedName>
</protein>
<sequence length="81" mass="9237">MITINSMAMGLTYCCRTILRLSSIPTITTTRVKSWNKGTTMRLQRRPLEPEITSMYPNRPQKRQAIMATTATDTAFTTRLP</sequence>
<dbReference type="Proteomes" id="UP000290819">
    <property type="component" value="Unassembled WGS sequence"/>
</dbReference>
<dbReference type="AlphaFoldDB" id="A0A4Q1UKV2"/>
<keyword evidence="2" id="KW-1185">Reference proteome</keyword>
<evidence type="ECO:0000313" key="2">
    <source>
        <dbReference type="Proteomes" id="UP000290819"/>
    </source>
</evidence>